<dbReference type="Ensembl" id="ENSPCET00000011001.1">
    <property type="protein sequence ID" value="ENSPCEP00000010647.1"/>
    <property type="gene ID" value="ENSPCEG00000008444.1"/>
</dbReference>
<accession>A0A8C8RTJ6</accession>
<feature type="region of interest" description="Disordered" evidence="1">
    <location>
        <begin position="78"/>
        <end position="120"/>
    </location>
</feature>
<feature type="compositionally biased region" description="Basic and acidic residues" evidence="1">
    <location>
        <begin position="78"/>
        <end position="103"/>
    </location>
</feature>
<feature type="domain" description="Oxidoreductase-like" evidence="2">
    <location>
        <begin position="126"/>
        <end position="154"/>
    </location>
</feature>
<reference evidence="3" key="2">
    <citation type="submission" date="2025-09" db="UniProtKB">
        <authorList>
            <consortium name="Ensembl"/>
        </authorList>
    </citation>
    <scope>IDENTIFICATION</scope>
</reference>
<dbReference type="Pfam" id="PF09791">
    <property type="entry name" value="Oxidored-like"/>
    <property type="match status" value="1"/>
</dbReference>
<keyword evidence="4" id="KW-1185">Reference proteome</keyword>
<evidence type="ECO:0000313" key="4">
    <source>
        <dbReference type="Proteomes" id="UP000694393"/>
    </source>
</evidence>
<evidence type="ECO:0000259" key="2">
    <source>
        <dbReference type="Pfam" id="PF09791"/>
    </source>
</evidence>
<dbReference type="Proteomes" id="UP000694393">
    <property type="component" value="Unplaced"/>
</dbReference>
<dbReference type="InterPro" id="IPR039251">
    <property type="entry name" value="OXLD1"/>
</dbReference>
<reference evidence="3" key="1">
    <citation type="submission" date="2025-08" db="UniProtKB">
        <authorList>
            <consortium name="Ensembl"/>
        </authorList>
    </citation>
    <scope>IDENTIFICATION</scope>
</reference>
<proteinExistence type="predicted"/>
<organism evidence="3 4">
    <name type="scientific">Pelusios castaneus</name>
    <name type="common">West African mud turtle</name>
    <dbReference type="NCBI Taxonomy" id="367368"/>
    <lineage>
        <taxon>Eukaryota</taxon>
        <taxon>Metazoa</taxon>
        <taxon>Chordata</taxon>
        <taxon>Craniata</taxon>
        <taxon>Vertebrata</taxon>
        <taxon>Euteleostomi</taxon>
        <taxon>Archelosauria</taxon>
        <taxon>Testudinata</taxon>
        <taxon>Testudines</taxon>
        <taxon>Pleurodira</taxon>
        <taxon>Pelomedusidae</taxon>
        <taxon>Pelusios</taxon>
    </lineage>
</organism>
<dbReference type="AlphaFoldDB" id="A0A8C8RTJ6"/>
<sequence>MLSGAARAGWGLAGKGSAGRARVRAGWEWSWGGCLGEVGCWRIRSPGFPFWGCITCRDHLKSFCGIRQLSMDLTKADMSHHPNHLDTHGDSSRTDPQQRDREPCSQGGLEPLKNTEPPFSKPPTLLPPTNCCMSGCHNCVWIAYVEELLKHYQDGGEQALAAVEKHIEDENIKMILKMEIRFRMKKD</sequence>
<evidence type="ECO:0000256" key="1">
    <source>
        <dbReference type="SAM" id="MobiDB-lite"/>
    </source>
</evidence>
<dbReference type="PANTHER" id="PTHR21193:SF3">
    <property type="entry name" value="OXIDOREDUCTASE-LIKE DOMAIN-CONTAINING PROTEIN 1"/>
    <property type="match status" value="1"/>
</dbReference>
<protein>
    <submittedName>
        <fullName evidence="3">Oxidoreductase like domain containing 1</fullName>
    </submittedName>
</protein>
<evidence type="ECO:0000313" key="3">
    <source>
        <dbReference type="Ensembl" id="ENSPCEP00000010647.1"/>
    </source>
</evidence>
<dbReference type="GO" id="GO:0005739">
    <property type="term" value="C:mitochondrion"/>
    <property type="evidence" value="ECO:0007669"/>
    <property type="project" value="TreeGrafter"/>
</dbReference>
<name>A0A8C8RTJ6_9SAUR</name>
<dbReference type="PANTHER" id="PTHR21193">
    <property type="entry name" value="OXIDOREDUCTASE-LIKE DOMAIN-CONTAINING PROTEIN 1"/>
    <property type="match status" value="1"/>
</dbReference>
<dbReference type="InterPro" id="IPR019180">
    <property type="entry name" value="Oxidoreductase-like_N"/>
</dbReference>